<evidence type="ECO:0000313" key="1">
    <source>
        <dbReference type="EMBL" id="KFA67369.1"/>
    </source>
</evidence>
<proteinExistence type="predicted"/>
<sequence>MDIPNSIILKTFPRLHKQSLTKNQHCISTQVEECLKLKDKILTFSIILPNLLQVELNRFEAWFSTINAMGPSIAALEDRLRSFSDGKPIIRCHLDNLQRLFSQSLGILSGKDVPWDELPQNMADDEDWDDPATAGMARTEVEQITMLIEEVINDLMFLGTKAFGKRMPKLGEV</sequence>
<keyword evidence="2" id="KW-1185">Reference proteome</keyword>
<dbReference type="AlphaFoldDB" id="A0A084QTT4"/>
<dbReference type="HOGENOM" id="CLU_1548618_0_0_1"/>
<organism evidence="1 2">
    <name type="scientific">Stachybotrys chlorohalonatus (strain IBT 40285)</name>
    <dbReference type="NCBI Taxonomy" id="1283841"/>
    <lineage>
        <taxon>Eukaryota</taxon>
        <taxon>Fungi</taxon>
        <taxon>Dikarya</taxon>
        <taxon>Ascomycota</taxon>
        <taxon>Pezizomycotina</taxon>
        <taxon>Sordariomycetes</taxon>
        <taxon>Hypocreomycetidae</taxon>
        <taxon>Hypocreales</taxon>
        <taxon>Stachybotryaceae</taxon>
        <taxon>Stachybotrys</taxon>
    </lineage>
</organism>
<gene>
    <name evidence="1" type="ORF">S40285_08581</name>
</gene>
<dbReference type="InParanoid" id="A0A084QTT4"/>
<evidence type="ECO:0008006" key="3">
    <source>
        <dbReference type="Google" id="ProtNLM"/>
    </source>
</evidence>
<dbReference type="Proteomes" id="UP000028524">
    <property type="component" value="Unassembled WGS sequence"/>
</dbReference>
<accession>A0A084QTT4</accession>
<name>A0A084QTT4_STAC4</name>
<protein>
    <recommendedName>
        <fullName evidence="3">Prion-inhibition and propagation HeLo domain-containing protein</fullName>
    </recommendedName>
</protein>
<dbReference type="EMBL" id="KL660194">
    <property type="protein sequence ID" value="KFA67369.1"/>
    <property type="molecule type" value="Genomic_DNA"/>
</dbReference>
<reference evidence="1 2" key="1">
    <citation type="journal article" date="2014" name="BMC Genomics">
        <title>Comparative genome sequencing reveals chemotype-specific gene clusters in the toxigenic black mold Stachybotrys.</title>
        <authorList>
            <person name="Semeiks J."/>
            <person name="Borek D."/>
            <person name="Otwinowski Z."/>
            <person name="Grishin N.V."/>
        </authorList>
    </citation>
    <scope>NUCLEOTIDE SEQUENCE [LARGE SCALE GENOMIC DNA]</scope>
    <source>
        <strain evidence="1 2">IBT 40285</strain>
    </source>
</reference>
<evidence type="ECO:0000313" key="2">
    <source>
        <dbReference type="Proteomes" id="UP000028524"/>
    </source>
</evidence>